<evidence type="ECO:0000256" key="1">
    <source>
        <dbReference type="SAM" id="Phobius"/>
    </source>
</evidence>
<feature type="transmembrane region" description="Helical" evidence="1">
    <location>
        <begin position="64"/>
        <end position="83"/>
    </location>
</feature>
<proteinExistence type="predicted"/>
<sequence length="241" mass="26839">MNWSQLFTSSVGKKITMALSGLFLVAFLLVHAGLNACIWANDGGVMFNVAAHFMGANVVPRVLEIGLFVFFLLHIIQGLALEIQNRSKRKVGYAIPMGNRGSKWYSRAMGILGSIILIFLVIHLIDFWIPSRFGGLGQMYIDMSTHQIVDAGTPGAKEFHDLYGEMLYKFTSYPWISVVYILGVIALFWHLVHGIQSAFRTFGVTNHKYINILTVVGWSFAIIVCGAFILMPISFLAGWIS</sequence>
<dbReference type="RefSeq" id="WP_114789660.1">
    <property type="nucleotide sequence ID" value="NZ_CP139960.1"/>
</dbReference>
<keyword evidence="1" id="KW-0472">Membrane</keyword>
<dbReference type="EMBL" id="CP139960">
    <property type="protein sequence ID" value="WQD40280.1"/>
    <property type="molecule type" value="Genomic_DNA"/>
</dbReference>
<name>A0ABZ0WAF3_9BACT</name>
<gene>
    <name evidence="2" type="ORF">U0035_09000</name>
</gene>
<evidence type="ECO:0000313" key="3">
    <source>
        <dbReference type="Proteomes" id="UP001325680"/>
    </source>
</evidence>
<dbReference type="CDD" id="cd03498">
    <property type="entry name" value="SQR_TypeB_2_TM"/>
    <property type="match status" value="1"/>
</dbReference>
<evidence type="ECO:0000313" key="2">
    <source>
        <dbReference type="EMBL" id="WQD40280.1"/>
    </source>
</evidence>
<dbReference type="Proteomes" id="UP001325680">
    <property type="component" value="Chromosome"/>
</dbReference>
<dbReference type="InterPro" id="IPR034804">
    <property type="entry name" value="SQR/QFR_C/D"/>
</dbReference>
<keyword evidence="3" id="KW-1185">Reference proteome</keyword>
<keyword evidence="1" id="KW-0812">Transmembrane</keyword>
<feature type="transmembrane region" description="Helical" evidence="1">
    <location>
        <begin position="212"/>
        <end position="240"/>
    </location>
</feature>
<reference evidence="2 3" key="1">
    <citation type="submission" date="2023-12" db="EMBL/GenBank/DDBJ databases">
        <title>Genome sequencing and assembly of bacterial species from a model synthetic community.</title>
        <authorList>
            <person name="Hogle S.L."/>
        </authorList>
    </citation>
    <scope>NUCLEOTIDE SEQUENCE [LARGE SCALE GENOMIC DNA]</scope>
    <source>
        <strain evidence="2 3">HAMBI_3031</strain>
    </source>
</reference>
<dbReference type="SUPFAM" id="SSF81343">
    <property type="entry name" value="Fumarate reductase respiratory complex transmembrane subunits"/>
    <property type="match status" value="1"/>
</dbReference>
<keyword evidence="1" id="KW-1133">Transmembrane helix</keyword>
<feature type="transmembrane region" description="Helical" evidence="1">
    <location>
        <begin position="172"/>
        <end position="192"/>
    </location>
</feature>
<dbReference type="InterPro" id="IPR011138">
    <property type="entry name" value="Cytochrome_b-558"/>
</dbReference>
<organism evidence="2 3">
    <name type="scientific">Niabella yanshanensis</name>
    <dbReference type="NCBI Taxonomy" id="577386"/>
    <lineage>
        <taxon>Bacteria</taxon>
        <taxon>Pseudomonadati</taxon>
        <taxon>Bacteroidota</taxon>
        <taxon>Chitinophagia</taxon>
        <taxon>Chitinophagales</taxon>
        <taxon>Chitinophagaceae</taxon>
        <taxon>Niabella</taxon>
    </lineage>
</organism>
<protein>
    <submittedName>
        <fullName evidence="2">Succinate dehydrogenase cytochrome b subunit</fullName>
    </submittedName>
</protein>
<dbReference type="NCBIfam" id="TIGR02046">
    <property type="entry name" value="sdhC_b558_fam"/>
    <property type="match status" value="1"/>
</dbReference>
<accession>A0ABZ0WAF3</accession>
<dbReference type="Gene3D" id="1.20.1300.10">
    <property type="entry name" value="Fumarate reductase/succinate dehydrogenase, transmembrane subunit"/>
    <property type="match status" value="1"/>
</dbReference>
<feature type="transmembrane region" description="Helical" evidence="1">
    <location>
        <begin position="104"/>
        <end position="129"/>
    </location>
</feature>